<evidence type="ECO:0000313" key="2">
    <source>
        <dbReference type="Proteomes" id="UP000187203"/>
    </source>
</evidence>
<sequence>MVACHYKPLGVDSHCCRRGLDNVVYLKQGKKSKYSHKFACYVKDDDGDLLD</sequence>
<dbReference type="EMBL" id="AWUE01018066">
    <property type="protein sequence ID" value="OMO82831.1"/>
    <property type="molecule type" value="Genomic_DNA"/>
</dbReference>
<comment type="caution">
    <text evidence="1">The sequence shown here is derived from an EMBL/GenBank/DDBJ whole genome shotgun (WGS) entry which is preliminary data.</text>
</comment>
<dbReference type="AlphaFoldDB" id="A0A1R3IJY6"/>
<dbReference type="Proteomes" id="UP000187203">
    <property type="component" value="Unassembled WGS sequence"/>
</dbReference>
<organism evidence="1 2">
    <name type="scientific">Corchorus olitorius</name>
    <dbReference type="NCBI Taxonomy" id="93759"/>
    <lineage>
        <taxon>Eukaryota</taxon>
        <taxon>Viridiplantae</taxon>
        <taxon>Streptophyta</taxon>
        <taxon>Embryophyta</taxon>
        <taxon>Tracheophyta</taxon>
        <taxon>Spermatophyta</taxon>
        <taxon>Magnoliopsida</taxon>
        <taxon>eudicotyledons</taxon>
        <taxon>Gunneridae</taxon>
        <taxon>Pentapetalae</taxon>
        <taxon>rosids</taxon>
        <taxon>malvids</taxon>
        <taxon>Malvales</taxon>
        <taxon>Malvaceae</taxon>
        <taxon>Grewioideae</taxon>
        <taxon>Apeibeae</taxon>
        <taxon>Corchorus</taxon>
    </lineage>
</organism>
<accession>A0A1R3IJY6</accession>
<protein>
    <submittedName>
        <fullName evidence="1">Uncharacterized protein</fullName>
    </submittedName>
</protein>
<evidence type="ECO:0000313" key="1">
    <source>
        <dbReference type="EMBL" id="OMO82831.1"/>
    </source>
</evidence>
<keyword evidence="2" id="KW-1185">Reference proteome</keyword>
<gene>
    <name evidence="1" type="ORF">COLO4_22794</name>
</gene>
<proteinExistence type="predicted"/>
<reference evidence="2" key="1">
    <citation type="submission" date="2013-09" db="EMBL/GenBank/DDBJ databases">
        <title>Corchorus olitorius genome sequencing.</title>
        <authorList>
            <person name="Alam M."/>
            <person name="Haque M.S."/>
            <person name="Islam M.S."/>
            <person name="Emdad E.M."/>
            <person name="Islam M.M."/>
            <person name="Ahmed B."/>
            <person name="Halim A."/>
            <person name="Hossen Q.M.M."/>
            <person name="Hossain M.Z."/>
            <person name="Ahmed R."/>
            <person name="Khan M.M."/>
            <person name="Islam R."/>
            <person name="Rashid M.M."/>
            <person name="Khan S.A."/>
            <person name="Rahman M.S."/>
            <person name="Alam M."/>
            <person name="Yahiya A.S."/>
            <person name="Khan M.S."/>
            <person name="Azam M.S."/>
            <person name="Haque T."/>
            <person name="Lashkar M.Z.H."/>
            <person name="Akhand A.I."/>
            <person name="Morshed G."/>
            <person name="Roy S."/>
            <person name="Uddin K.S."/>
            <person name="Rabeya T."/>
            <person name="Hossain A.S."/>
            <person name="Chowdhury A."/>
            <person name="Snigdha A.R."/>
            <person name="Mortoza M.S."/>
            <person name="Matin S.A."/>
            <person name="Hoque S.M.E."/>
            <person name="Islam M.K."/>
            <person name="Roy D.K."/>
            <person name="Haider R."/>
            <person name="Moosa M.M."/>
            <person name="Elias S.M."/>
            <person name="Hasan A.M."/>
            <person name="Jahan S."/>
            <person name="Shafiuddin M."/>
            <person name="Mahmood N."/>
            <person name="Shommy N.S."/>
        </authorList>
    </citation>
    <scope>NUCLEOTIDE SEQUENCE [LARGE SCALE GENOMIC DNA]</scope>
    <source>
        <strain evidence="2">cv. O-4</strain>
    </source>
</reference>
<name>A0A1R3IJY6_9ROSI</name>